<dbReference type="SFLD" id="SFLDS00019">
    <property type="entry name" value="Glutathione_Transferase_(cytos"/>
    <property type="match status" value="1"/>
</dbReference>
<dbReference type="Pfam" id="PF02798">
    <property type="entry name" value="GST_N"/>
    <property type="match status" value="1"/>
</dbReference>
<dbReference type="InterPro" id="IPR004045">
    <property type="entry name" value="Glutathione_S-Trfase_N"/>
</dbReference>
<dbReference type="Gene3D" id="3.40.30.10">
    <property type="entry name" value="Glutaredoxin"/>
    <property type="match status" value="1"/>
</dbReference>
<gene>
    <name evidence="4" type="ORF">IV417_17925</name>
</gene>
<feature type="domain" description="GST N-terminal" evidence="2">
    <location>
        <begin position="18"/>
        <end position="105"/>
    </location>
</feature>
<dbReference type="InterPro" id="IPR036249">
    <property type="entry name" value="Thioredoxin-like_sf"/>
</dbReference>
<dbReference type="SFLD" id="SFLDG01151">
    <property type="entry name" value="Main.2:_Nu-like"/>
    <property type="match status" value="1"/>
</dbReference>
<dbReference type="AlphaFoldDB" id="A0AAP2CVG6"/>
<dbReference type="RefSeq" id="WP_327795506.1">
    <property type="nucleotide sequence ID" value="NZ_JADQAZ010000004.1"/>
</dbReference>
<evidence type="ECO:0000313" key="5">
    <source>
        <dbReference type="Proteomes" id="UP001315686"/>
    </source>
</evidence>
<dbReference type="SFLD" id="SFLDG00358">
    <property type="entry name" value="Main_(cytGST)"/>
    <property type="match status" value="1"/>
</dbReference>
<dbReference type="InterPro" id="IPR010987">
    <property type="entry name" value="Glutathione-S-Trfase_C-like"/>
</dbReference>
<organism evidence="4 5">
    <name type="scientific">Harenicola maris</name>
    <dbReference type="NCBI Taxonomy" id="2841044"/>
    <lineage>
        <taxon>Bacteria</taxon>
        <taxon>Pseudomonadati</taxon>
        <taxon>Pseudomonadota</taxon>
        <taxon>Alphaproteobacteria</taxon>
        <taxon>Rhodobacterales</taxon>
        <taxon>Paracoccaceae</taxon>
        <taxon>Harenicola</taxon>
    </lineage>
</organism>
<dbReference type="InterPro" id="IPR004046">
    <property type="entry name" value="GST_C"/>
</dbReference>
<dbReference type="PANTHER" id="PTHR44051:SF19">
    <property type="entry name" value="DISULFIDE-BOND OXIDOREDUCTASE YFCG"/>
    <property type="match status" value="1"/>
</dbReference>
<dbReference type="CDD" id="cd03048">
    <property type="entry name" value="GST_N_Ure2p_like"/>
    <property type="match status" value="1"/>
</dbReference>
<keyword evidence="5" id="KW-1185">Reference proteome</keyword>
<dbReference type="SUPFAM" id="SSF52833">
    <property type="entry name" value="Thioredoxin-like"/>
    <property type="match status" value="1"/>
</dbReference>
<dbReference type="SUPFAM" id="SSF47616">
    <property type="entry name" value="GST C-terminal domain-like"/>
    <property type="match status" value="1"/>
</dbReference>
<dbReference type="PROSITE" id="PS50404">
    <property type="entry name" value="GST_NTER"/>
    <property type="match status" value="1"/>
</dbReference>
<dbReference type="PANTHER" id="PTHR44051">
    <property type="entry name" value="GLUTATHIONE S-TRANSFERASE-RELATED"/>
    <property type="match status" value="1"/>
</dbReference>
<dbReference type="Pfam" id="PF00043">
    <property type="entry name" value="GST_C"/>
    <property type="match status" value="1"/>
</dbReference>
<name>A0AAP2CVG6_9RHOB</name>
<evidence type="ECO:0000256" key="1">
    <source>
        <dbReference type="RuleBase" id="RU003494"/>
    </source>
</evidence>
<dbReference type="Proteomes" id="UP001315686">
    <property type="component" value="Unassembled WGS sequence"/>
</dbReference>
<proteinExistence type="inferred from homology"/>
<dbReference type="EMBL" id="JADQAZ010000004">
    <property type="protein sequence ID" value="MBT0959271.1"/>
    <property type="molecule type" value="Genomic_DNA"/>
</dbReference>
<reference evidence="4 5" key="1">
    <citation type="journal article" date="2021" name="Arch. Microbiol.">
        <title>Harenicola maris gen. nov., sp. nov. isolated from the Sea of Japan shallow sediments.</title>
        <authorList>
            <person name="Romanenko L.A."/>
            <person name="Kurilenko V.V."/>
            <person name="Chernysheva N.Y."/>
            <person name="Tekutyeva L.A."/>
            <person name="Velansky P.V."/>
            <person name="Svetashev V.I."/>
            <person name="Isaeva M.P."/>
        </authorList>
    </citation>
    <scope>NUCLEOTIDE SEQUENCE [LARGE SCALE GENOMIC DNA]</scope>
    <source>
        <strain evidence="4 5">KMM 3653</strain>
    </source>
</reference>
<dbReference type="PROSITE" id="PS50405">
    <property type="entry name" value="GST_CTER"/>
    <property type="match status" value="1"/>
</dbReference>
<dbReference type="InterPro" id="IPR036282">
    <property type="entry name" value="Glutathione-S-Trfase_C_sf"/>
</dbReference>
<protein>
    <submittedName>
        <fullName evidence="4">Glutathione S-transferase N-terminal domain-containing protein</fullName>
    </submittedName>
</protein>
<evidence type="ECO:0000313" key="4">
    <source>
        <dbReference type="EMBL" id="MBT0959271.1"/>
    </source>
</evidence>
<dbReference type="CDD" id="cd03178">
    <property type="entry name" value="GST_C_Ure2p_like"/>
    <property type="match status" value="1"/>
</dbReference>
<comment type="caution">
    <text evidence="4">The sequence shown here is derived from an EMBL/GenBank/DDBJ whole genome shotgun (WGS) entry which is preliminary data.</text>
</comment>
<accession>A0AAP2CVG6</accession>
<dbReference type="InterPro" id="IPR040079">
    <property type="entry name" value="Glutathione_S-Trfase"/>
</dbReference>
<dbReference type="Gene3D" id="1.20.1050.10">
    <property type="match status" value="1"/>
</dbReference>
<evidence type="ECO:0000259" key="3">
    <source>
        <dbReference type="PROSITE" id="PS50405"/>
    </source>
</evidence>
<feature type="domain" description="GST C-terminal" evidence="3">
    <location>
        <begin position="108"/>
        <end position="233"/>
    </location>
</feature>
<sequence length="233" mass="25777">MSDLSNFPITERWSPTNPDVIQLYSFPTPNGVKVSIALEEMGLDYEAHLVTLSDADVKSPEFLSLNPNNKIPAIIDPNGPDGEALGLWESGAILLYLAEKTGKLIGSTAADKAVITQWVMFQMGGVGPMLGQLGFFTKFAGKDIEDPRPRERYQNEAKRLLAVLEKQLEGRDWIAGDFSIADIAIVPWLNALAYYGAQEAVGWTDHPNLVAWHKRFYARPAVDKAKNIPPRPE</sequence>
<comment type="similarity">
    <text evidence="1">Belongs to the GST superfamily.</text>
</comment>
<evidence type="ECO:0000259" key="2">
    <source>
        <dbReference type="PROSITE" id="PS50404"/>
    </source>
</evidence>